<dbReference type="InterPro" id="IPR050261">
    <property type="entry name" value="FrsA_esterase"/>
</dbReference>
<sequence>MTSLFLGLAALLLTIHLLAPRLLRLAYRVPRHGHPATPESHGLSAEAVALATAGGKWLHAWFVPAGTGRPGPAVAILHGWGGNAGLMLPFADLLHRAGYGVLLLDARNHGRSDSDDFSSLPRFAEDLEQGFDWLRARPEVDPAQVALLGHSVGAAAALLVAARRPEVAAVVSLAAFAHPVTLMRRQMRAHHIPYIPLGWWVLRVIQRTIGARYGDIAPVNTIRRVRCPVLLVHGEDDLAVPVADAERIHANRPGEHVRLRRLSATGHDSVERVREHGGELVGFLDGALRRP</sequence>
<evidence type="ECO:0000313" key="3">
    <source>
        <dbReference type="EMBL" id="RCX31794.1"/>
    </source>
</evidence>
<dbReference type="InterPro" id="IPR029058">
    <property type="entry name" value="AB_hydrolase_fold"/>
</dbReference>
<comment type="caution">
    <text evidence="3">The sequence shown here is derived from an EMBL/GenBank/DDBJ whole genome shotgun (WGS) entry which is preliminary data.</text>
</comment>
<dbReference type="GO" id="GO:0052689">
    <property type="term" value="F:carboxylic ester hydrolase activity"/>
    <property type="evidence" value="ECO:0007669"/>
    <property type="project" value="UniProtKB-ARBA"/>
</dbReference>
<dbReference type="EMBL" id="QPJY01000002">
    <property type="protein sequence ID" value="RCX31794.1"/>
    <property type="molecule type" value="Genomic_DNA"/>
</dbReference>
<keyword evidence="3" id="KW-0031">Aminopeptidase</keyword>
<evidence type="ECO:0000256" key="1">
    <source>
        <dbReference type="ARBA" id="ARBA00022801"/>
    </source>
</evidence>
<protein>
    <submittedName>
        <fullName evidence="3">Serine aminopeptidase S33 family</fullName>
    </submittedName>
</protein>
<dbReference type="SUPFAM" id="SSF53474">
    <property type="entry name" value="alpha/beta-Hydrolases"/>
    <property type="match status" value="1"/>
</dbReference>
<dbReference type="GO" id="GO:0004177">
    <property type="term" value="F:aminopeptidase activity"/>
    <property type="evidence" value="ECO:0007669"/>
    <property type="project" value="UniProtKB-KW"/>
</dbReference>
<feature type="domain" description="Serine aminopeptidase S33" evidence="2">
    <location>
        <begin position="71"/>
        <end position="182"/>
    </location>
</feature>
<dbReference type="InterPro" id="IPR022742">
    <property type="entry name" value="Hydrolase_4"/>
</dbReference>
<name>A0A369CIW8_9GAMM</name>
<organism evidence="3 4">
    <name type="scientific">Thioalbus denitrificans</name>
    <dbReference type="NCBI Taxonomy" id="547122"/>
    <lineage>
        <taxon>Bacteria</taxon>
        <taxon>Pseudomonadati</taxon>
        <taxon>Pseudomonadota</taxon>
        <taxon>Gammaproteobacteria</taxon>
        <taxon>Chromatiales</taxon>
        <taxon>Ectothiorhodospiraceae</taxon>
        <taxon>Thioalbus</taxon>
    </lineage>
</organism>
<dbReference type="AlphaFoldDB" id="A0A369CIW8"/>
<dbReference type="PANTHER" id="PTHR22946">
    <property type="entry name" value="DIENELACTONE HYDROLASE DOMAIN-CONTAINING PROTEIN-RELATED"/>
    <property type="match status" value="1"/>
</dbReference>
<keyword evidence="1" id="KW-0378">Hydrolase</keyword>
<evidence type="ECO:0000259" key="2">
    <source>
        <dbReference type="Pfam" id="PF12146"/>
    </source>
</evidence>
<dbReference type="Pfam" id="PF12146">
    <property type="entry name" value="Hydrolase_4"/>
    <property type="match status" value="1"/>
</dbReference>
<gene>
    <name evidence="3" type="ORF">DFQ59_102141</name>
</gene>
<proteinExistence type="predicted"/>
<keyword evidence="4" id="KW-1185">Reference proteome</keyword>
<accession>A0A369CIW8</accession>
<dbReference type="Proteomes" id="UP000252707">
    <property type="component" value="Unassembled WGS sequence"/>
</dbReference>
<keyword evidence="3" id="KW-0645">Protease</keyword>
<reference evidence="3 4" key="1">
    <citation type="submission" date="2018-07" db="EMBL/GenBank/DDBJ databases">
        <title>Genomic Encyclopedia of Type Strains, Phase IV (KMG-IV): sequencing the most valuable type-strain genomes for metagenomic binning, comparative biology and taxonomic classification.</title>
        <authorList>
            <person name="Goeker M."/>
        </authorList>
    </citation>
    <scope>NUCLEOTIDE SEQUENCE [LARGE SCALE GENOMIC DNA]</scope>
    <source>
        <strain evidence="3 4">DSM 26407</strain>
    </source>
</reference>
<dbReference type="RefSeq" id="WP_114278638.1">
    <property type="nucleotide sequence ID" value="NZ_QPJY01000002.1"/>
</dbReference>
<dbReference type="Gene3D" id="3.40.50.1820">
    <property type="entry name" value="alpha/beta hydrolase"/>
    <property type="match status" value="1"/>
</dbReference>
<dbReference type="OrthoDB" id="4269629at2"/>
<evidence type="ECO:0000313" key="4">
    <source>
        <dbReference type="Proteomes" id="UP000252707"/>
    </source>
</evidence>
<dbReference type="PANTHER" id="PTHR22946:SF9">
    <property type="entry name" value="POLYKETIDE TRANSFERASE AF380"/>
    <property type="match status" value="1"/>
</dbReference>